<dbReference type="InterPro" id="IPR008889">
    <property type="entry name" value="VQ"/>
</dbReference>
<gene>
    <name evidence="4" type="primary">LOC103710149</name>
</gene>
<dbReference type="GeneID" id="103710149"/>
<keyword evidence="3" id="KW-1185">Reference proteome</keyword>
<dbReference type="Pfam" id="PF05678">
    <property type="entry name" value="VQ"/>
    <property type="match status" value="1"/>
</dbReference>
<feature type="region of interest" description="Disordered" evidence="1">
    <location>
        <begin position="273"/>
        <end position="304"/>
    </location>
</feature>
<dbReference type="KEGG" id="pda:103710149"/>
<dbReference type="Proteomes" id="UP000228380">
    <property type="component" value="Unplaced"/>
</dbReference>
<evidence type="ECO:0000313" key="4">
    <source>
        <dbReference type="RefSeq" id="XP_008793991.2"/>
    </source>
</evidence>
<dbReference type="RefSeq" id="XP_008793991.2">
    <property type="nucleotide sequence ID" value="XM_008795769.4"/>
</dbReference>
<evidence type="ECO:0000259" key="2">
    <source>
        <dbReference type="Pfam" id="PF05678"/>
    </source>
</evidence>
<sequence>MIINFDQSENSMLSSKTDFCIDFYNLQDILLPFSVDKFKGVPKGLFPLSFSFPFFCFTSYIFHVLSQYPQWLLPLYRSRPCSARQHPLFLHPKRTLDRPPILHELTMDSSEPPTAPSISPPEENTRPPILHELTMESSEPPTGRLSPRQELRGPRPARVKARKDPYKIKKTPAAPPPPQHRPPVIIYTEPPRVIHTTPSNFMSLVQRLTGASSSSSSSSSSSANAAASRSLSNAITVGETVPSAARVAAIEKGASTSHDEGPRKNGEDVIDQLGIDGGAPDFFSPSMDPNSLNPLHEPSPAFDGNRNFVENTFLESPNNLLTTPAEPSPAGYWDPFYQDFDQFDP</sequence>
<dbReference type="GO" id="GO:0005634">
    <property type="term" value="C:nucleus"/>
    <property type="evidence" value="ECO:0007669"/>
    <property type="project" value="TreeGrafter"/>
</dbReference>
<name>A0A8B7C8R0_PHODC</name>
<dbReference type="InterPro" id="IPR039607">
    <property type="entry name" value="VQ_8/17/18/20/21/25"/>
</dbReference>
<evidence type="ECO:0000313" key="3">
    <source>
        <dbReference type="Proteomes" id="UP000228380"/>
    </source>
</evidence>
<feature type="domain" description="VQ" evidence="2">
    <location>
        <begin position="190"/>
        <end position="214"/>
    </location>
</feature>
<dbReference type="AlphaFoldDB" id="A0A8B7C8R0"/>
<reference evidence="4" key="1">
    <citation type="submission" date="2025-08" db="UniProtKB">
        <authorList>
            <consortium name="RefSeq"/>
        </authorList>
    </citation>
    <scope>IDENTIFICATION</scope>
    <source>
        <tissue evidence="4">Young leaves</tissue>
    </source>
</reference>
<organism evidence="3 4">
    <name type="scientific">Phoenix dactylifera</name>
    <name type="common">Date palm</name>
    <dbReference type="NCBI Taxonomy" id="42345"/>
    <lineage>
        <taxon>Eukaryota</taxon>
        <taxon>Viridiplantae</taxon>
        <taxon>Streptophyta</taxon>
        <taxon>Embryophyta</taxon>
        <taxon>Tracheophyta</taxon>
        <taxon>Spermatophyta</taxon>
        <taxon>Magnoliopsida</taxon>
        <taxon>Liliopsida</taxon>
        <taxon>Arecaceae</taxon>
        <taxon>Coryphoideae</taxon>
        <taxon>Phoeniceae</taxon>
        <taxon>Phoenix</taxon>
    </lineage>
</organism>
<accession>A0A8B7C8R0</accession>
<feature type="region of interest" description="Disordered" evidence="1">
    <location>
        <begin position="104"/>
        <end position="185"/>
    </location>
</feature>
<dbReference type="PANTHER" id="PTHR33143">
    <property type="entry name" value="F16F4.1 PROTEIN-RELATED"/>
    <property type="match status" value="1"/>
</dbReference>
<evidence type="ECO:0000256" key="1">
    <source>
        <dbReference type="SAM" id="MobiDB-lite"/>
    </source>
</evidence>
<dbReference type="PANTHER" id="PTHR33143:SF6">
    <property type="entry name" value="OS08G0102900 PROTEIN"/>
    <property type="match status" value="1"/>
</dbReference>
<dbReference type="OrthoDB" id="695631at2759"/>
<protein>
    <submittedName>
        <fullName evidence="4">Pollen-specific leucine-rich repeat extensin-like protein 1</fullName>
    </submittedName>
</protein>
<proteinExistence type="predicted"/>